<reference evidence="11" key="1">
    <citation type="submission" date="2018-05" db="EMBL/GenBank/DDBJ databases">
        <authorList>
            <person name="Hao L."/>
        </authorList>
    </citation>
    <scope>NUCLEOTIDE SEQUENCE [LARGE SCALE GENOMIC DNA]</scope>
</reference>
<keyword evidence="4" id="KW-0547">Nucleotide-binding</keyword>
<dbReference type="InterPro" id="IPR005894">
    <property type="entry name" value="DrrA"/>
</dbReference>
<dbReference type="GO" id="GO:0005524">
    <property type="term" value="F:ATP binding"/>
    <property type="evidence" value="ECO:0007669"/>
    <property type="project" value="UniProtKB-KW"/>
</dbReference>
<evidence type="ECO:0000256" key="7">
    <source>
        <dbReference type="ARBA" id="ARBA00023136"/>
    </source>
</evidence>
<dbReference type="Proteomes" id="UP000249818">
    <property type="component" value="Chromosome BARAN1"/>
</dbReference>
<dbReference type="AlphaFoldDB" id="A0A2X3K6X4"/>
<evidence type="ECO:0000256" key="4">
    <source>
        <dbReference type="ARBA" id="ARBA00022741"/>
    </source>
</evidence>
<dbReference type="FunFam" id="3.40.50.300:FF:000589">
    <property type="entry name" value="ABC transporter, ATP-binding subunit"/>
    <property type="match status" value="1"/>
</dbReference>
<dbReference type="SUPFAM" id="SSF52540">
    <property type="entry name" value="P-loop containing nucleoside triphosphate hydrolases"/>
    <property type="match status" value="1"/>
</dbReference>
<evidence type="ECO:0000259" key="9">
    <source>
        <dbReference type="PROSITE" id="PS50893"/>
    </source>
</evidence>
<dbReference type="KEGG" id="bana:BARAN1_0809"/>
<organism evidence="10 11">
    <name type="scientific">Candidatus Bipolaricaulis anaerobius</name>
    <dbReference type="NCBI Taxonomy" id="2026885"/>
    <lineage>
        <taxon>Bacteria</taxon>
        <taxon>Candidatus Bipolaricaulota</taxon>
        <taxon>Candidatus Bipolaricaulia</taxon>
        <taxon>Candidatus Bipolaricaulales</taxon>
        <taxon>Candidatus Bipolaricaulaceae</taxon>
        <taxon>Candidatus Bipolaricaulis</taxon>
    </lineage>
</organism>
<dbReference type="InterPro" id="IPR050763">
    <property type="entry name" value="ABC_transporter_ATP-binding"/>
</dbReference>
<dbReference type="PANTHER" id="PTHR42711">
    <property type="entry name" value="ABC TRANSPORTER ATP-BINDING PROTEIN"/>
    <property type="match status" value="1"/>
</dbReference>
<comment type="similarity">
    <text evidence="8">Belongs to the ABC transporter superfamily. Drug exporter-1 (DrugE1) (TC 3.A.1.105) family.</text>
</comment>
<feature type="domain" description="ABC transporter" evidence="9">
    <location>
        <begin position="7"/>
        <end position="237"/>
    </location>
</feature>
<gene>
    <name evidence="10" type="ORF">BARAN1_0809</name>
</gene>
<dbReference type="RefSeq" id="WP_122031086.1">
    <property type="nucleotide sequence ID" value="NZ_LS483254.1"/>
</dbReference>
<evidence type="ECO:0000313" key="10">
    <source>
        <dbReference type="EMBL" id="SQD92833.1"/>
    </source>
</evidence>
<evidence type="ECO:0000256" key="8">
    <source>
        <dbReference type="ARBA" id="ARBA00049985"/>
    </source>
</evidence>
<keyword evidence="3" id="KW-1003">Cell membrane</keyword>
<dbReference type="GO" id="GO:0005886">
    <property type="term" value="C:plasma membrane"/>
    <property type="evidence" value="ECO:0007669"/>
    <property type="project" value="UniProtKB-SubCell"/>
</dbReference>
<dbReference type="EMBL" id="LS483254">
    <property type="protein sequence ID" value="SQD92833.1"/>
    <property type="molecule type" value="Genomic_DNA"/>
</dbReference>
<protein>
    <submittedName>
        <fullName evidence="10">ABC-type multidrug transport system, ATPase component</fullName>
    </submittedName>
</protein>
<dbReference type="InterPro" id="IPR003439">
    <property type="entry name" value="ABC_transporter-like_ATP-bd"/>
</dbReference>
<evidence type="ECO:0000313" key="11">
    <source>
        <dbReference type="Proteomes" id="UP000249818"/>
    </source>
</evidence>
<dbReference type="InterPro" id="IPR027417">
    <property type="entry name" value="P-loop_NTPase"/>
</dbReference>
<dbReference type="Pfam" id="PF00005">
    <property type="entry name" value="ABC_tran"/>
    <property type="match status" value="1"/>
</dbReference>
<name>A0A2X3K6X4_9BACT</name>
<dbReference type="PROSITE" id="PS50893">
    <property type="entry name" value="ABC_TRANSPORTER_2"/>
    <property type="match status" value="1"/>
</dbReference>
<keyword evidence="7" id="KW-0472">Membrane</keyword>
<dbReference type="InterPro" id="IPR003593">
    <property type="entry name" value="AAA+_ATPase"/>
</dbReference>
<dbReference type="NCBIfam" id="TIGR01188">
    <property type="entry name" value="drrA"/>
    <property type="match status" value="1"/>
</dbReference>
<dbReference type="Gene3D" id="3.40.50.300">
    <property type="entry name" value="P-loop containing nucleotide triphosphate hydrolases"/>
    <property type="match status" value="1"/>
</dbReference>
<dbReference type="GO" id="GO:0043215">
    <property type="term" value="P:daunorubicin transport"/>
    <property type="evidence" value="ECO:0007669"/>
    <property type="project" value="InterPro"/>
</dbReference>
<keyword evidence="6" id="KW-1278">Translocase</keyword>
<evidence type="ECO:0000256" key="5">
    <source>
        <dbReference type="ARBA" id="ARBA00022840"/>
    </source>
</evidence>
<keyword evidence="2" id="KW-0813">Transport</keyword>
<dbReference type="GO" id="GO:1900753">
    <property type="term" value="P:doxorubicin transport"/>
    <property type="evidence" value="ECO:0007669"/>
    <property type="project" value="InterPro"/>
</dbReference>
<evidence type="ECO:0000256" key="3">
    <source>
        <dbReference type="ARBA" id="ARBA00022475"/>
    </source>
</evidence>
<keyword evidence="5" id="KW-0067">ATP-binding</keyword>
<dbReference type="GO" id="GO:0016887">
    <property type="term" value="F:ATP hydrolysis activity"/>
    <property type="evidence" value="ECO:0007669"/>
    <property type="project" value="InterPro"/>
</dbReference>
<evidence type="ECO:0000256" key="2">
    <source>
        <dbReference type="ARBA" id="ARBA00022448"/>
    </source>
</evidence>
<dbReference type="OrthoDB" id="9781337at2"/>
<evidence type="ECO:0000256" key="1">
    <source>
        <dbReference type="ARBA" id="ARBA00004236"/>
    </source>
</evidence>
<sequence length="322" mass="35100">MNVDRVIQVEGLTKAYGDLLAVDQISFAVQEGEIFGFLGPNGAGKTTTIRMLTGLSQPTAGTARVLGFDIRTQAAQAKRHIGVVPEQSNLYDELSARDNLLFMGELFGVPRGERRRRAEELLRMFRLEDRKNSHFAALSRGMKRALTIAAAMVHHPKLLFLDEPTLGLDVAAARSLRTLIAGLHDQGVTVFLTTHYLEEADLLCDRIAILVSGKVVRTGTPAELKRAVGGNSVIEVRFGKPVPEARDVFTSRLPGAQVVAMSGHELRILGGDPAQAYRVVFAFSEEKEVAIEAVNTVKPSLEDAFLKITDLSPVAMTQEKGK</sequence>
<keyword evidence="11" id="KW-1185">Reference proteome</keyword>
<proteinExistence type="inferred from homology"/>
<comment type="subcellular location">
    <subcellularLocation>
        <location evidence="1">Cell membrane</location>
    </subcellularLocation>
</comment>
<accession>A0A2X3K6X4</accession>
<dbReference type="SMART" id="SM00382">
    <property type="entry name" value="AAA"/>
    <property type="match status" value="1"/>
</dbReference>
<dbReference type="PANTHER" id="PTHR42711:SF5">
    <property type="entry name" value="ABC TRANSPORTER ATP-BINDING PROTEIN NATA"/>
    <property type="match status" value="1"/>
</dbReference>
<evidence type="ECO:0000256" key="6">
    <source>
        <dbReference type="ARBA" id="ARBA00022967"/>
    </source>
</evidence>